<dbReference type="InterPro" id="IPR020846">
    <property type="entry name" value="MFS_dom"/>
</dbReference>
<dbReference type="Pfam" id="PF07690">
    <property type="entry name" value="MFS_1"/>
    <property type="match status" value="1"/>
</dbReference>
<sequence>MLLQATASFLNQMLPTLAPILQVELGWPDTLVGYLVALSTIGAIAFLVAGGPLVRGAGPIRAVQAGLGLGMLGVALLQVPVLVAPLLASILIGLAYGPSTPAGSDVLMRYAPVRHRTLIFSLKQAGVPLGGALAGLLLPLLAAAFGWRAALWGVIGILAAAVLAVQGVRGRVDAGRDRSRLRMRLVFSPANVREPFAALAAGQSLRRIALAGGFLAMAQGGWNAFLVTYLVRAVALSPVQAGLVFAVMQTAGAFGRIGIGWLADRVGSGISVTRASAASAGAATLALGLAGPDWPLPALLGLAGIAGLTVSGWNGVQLAEIARRAPRHLVGEASAGGTVFVFLGFVAGPSVFAMLLALTGRYDVPCFALAAMPLVAVALLTGVRRA</sequence>
<feature type="domain" description="Major facilitator superfamily (MFS) profile" evidence="5">
    <location>
        <begin position="1"/>
        <end position="386"/>
    </location>
</feature>
<feature type="transmembrane region" description="Helical" evidence="4">
    <location>
        <begin position="66"/>
        <end position="96"/>
    </location>
</feature>
<feature type="transmembrane region" description="Helical" evidence="4">
    <location>
        <begin position="275"/>
        <end position="292"/>
    </location>
</feature>
<feature type="transmembrane region" description="Helical" evidence="4">
    <location>
        <begin position="298"/>
        <end position="316"/>
    </location>
</feature>
<comment type="caution">
    <text evidence="6">The sequence shown here is derived from an EMBL/GenBank/DDBJ whole genome shotgun (WGS) entry which is preliminary data.</text>
</comment>
<dbReference type="InterPro" id="IPR052952">
    <property type="entry name" value="MFS-Transporter"/>
</dbReference>
<keyword evidence="1 4" id="KW-0812">Transmembrane</keyword>
<keyword evidence="2 4" id="KW-1133">Transmembrane helix</keyword>
<feature type="transmembrane region" description="Helical" evidence="4">
    <location>
        <begin position="32"/>
        <end position="54"/>
    </location>
</feature>
<dbReference type="PANTHER" id="PTHR23527">
    <property type="entry name" value="BLL3282 PROTEIN"/>
    <property type="match status" value="1"/>
</dbReference>
<protein>
    <submittedName>
        <fullName evidence="6">Nitrate/nitrite transporter NarK</fullName>
    </submittedName>
</protein>
<feature type="transmembrane region" description="Helical" evidence="4">
    <location>
        <begin position="208"/>
        <end position="231"/>
    </location>
</feature>
<feature type="transmembrane region" description="Helical" evidence="4">
    <location>
        <begin position="364"/>
        <end position="383"/>
    </location>
</feature>
<dbReference type="PROSITE" id="PS50850">
    <property type="entry name" value="MFS"/>
    <property type="match status" value="1"/>
</dbReference>
<keyword evidence="7" id="KW-1185">Reference proteome</keyword>
<evidence type="ECO:0000256" key="2">
    <source>
        <dbReference type="ARBA" id="ARBA00022989"/>
    </source>
</evidence>
<dbReference type="InterPro" id="IPR036259">
    <property type="entry name" value="MFS_trans_sf"/>
</dbReference>
<evidence type="ECO:0000256" key="1">
    <source>
        <dbReference type="ARBA" id="ARBA00022692"/>
    </source>
</evidence>
<dbReference type="Gene3D" id="1.20.1250.20">
    <property type="entry name" value="MFS general substrate transporter like domains"/>
    <property type="match status" value="2"/>
</dbReference>
<evidence type="ECO:0000256" key="4">
    <source>
        <dbReference type="SAM" id="Phobius"/>
    </source>
</evidence>
<gene>
    <name evidence="6" type="ORF">EDC64_101841</name>
</gene>
<evidence type="ECO:0000259" key="5">
    <source>
        <dbReference type="PROSITE" id="PS50850"/>
    </source>
</evidence>
<feature type="transmembrane region" description="Helical" evidence="4">
    <location>
        <begin position="149"/>
        <end position="168"/>
    </location>
</feature>
<dbReference type="PANTHER" id="PTHR23527:SF1">
    <property type="entry name" value="BLL3282 PROTEIN"/>
    <property type="match status" value="1"/>
</dbReference>
<feature type="transmembrane region" description="Helical" evidence="4">
    <location>
        <begin position="243"/>
        <end position="263"/>
    </location>
</feature>
<dbReference type="EMBL" id="SMAI01000001">
    <property type="protein sequence ID" value="TCT08317.1"/>
    <property type="molecule type" value="Genomic_DNA"/>
</dbReference>
<evidence type="ECO:0000313" key="7">
    <source>
        <dbReference type="Proteomes" id="UP000294664"/>
    </source>
</evidence>
<dbReference type="GO" id="GO:0022857">
    <property type="term" value="F:transmembrane transporter activity"/>
    <property type="evidence" value="ECO:0007669"/>
    <property type="project" value="InterPro"/>
</dbReference>
<feature type="transmembrane region" description="Helical" evidence="4">
    <location>
        <begin position="337"/>
        <end position="358"/>
    </location>
</feature>
<keyword evidence="3 4" id="KW-0472">Membrane</keyword>
<evidence type="ECO:0000256" key="3">
    <source>
        <dbReference type="ARBA" id="ARBA00023136"/>
    </source>
</evidence>
<dbReference type="AlphaFoldDB" id="A0A4R3M9D0"/>
<organism evidence="6 7">
    <name type="scientific">Aquabacter spiritensis</name>
    <dbReference type="NCBI Taxonomy" id="933073"/>
    <lineage>
        <taxon>Bacteria</taxon>
        <taxon>Pseudomonadati</taxon>
        <taxon>Pseudomonadota</taxon>
        <taxon>Alphaproteobacteria</taxon>
        <taxon>Hyphomicrobiales</taxon>
        <taxon>Xanthobacteraceae</taxon>
        <taxon>Aquabacter</taxon>
    </lineage>
</organism>
<reference evidence="6 7" key="1">
    <citation type="submission" date="2019-03" db="EMBL/GenBank/DDBJ databases">
        <title>Genomic Encyclopedia of Type Strains, Phase IV (KMG-IV): sequencing the most valuable type-strain genomes for metagenomic binning, comparative biology and taxonomic classification.</title>
        <authorList>
            <person name="Goeker M."/>
        </authorList>
    </citation>
    <scope>NUCLEOTIDE SEQUENCE [LARGE SCALE GENOMIC DNA]</scope>
    <source>
        <strain evidence="6 7">DSM 9035</strain>
    </source>
</reference>
<dbReference type="InterPro" id="IPR011701">
    <property type="entry name" value="MFS"/>
</dbReference>
<evidence type="ECO:0000313" key="6">
    <source>
        <dbReference type="EMBL" id="TCT08317.1"/>
    </source>
</evidence>
<dbReference type="SUPFAM" id="SSF103473">
    <property type="entry name" value="MFS general substrate transporter"/>
    <property type="match status" value="1"/>
</dbReference>
<dbReference type="Proteomes" id="UP000294664">
    <property type="component" value="Unassembled WGS sequence"/>
</dbReference>
<proteinExistence type="predicted"/>
<accession>A0A4R3M9D0</accession>
<name>A0A4R3M9D0_9HYPH</name>